<proteinExistence type="predicted"/>
<evidence type="ECO:0000313" key="3">
    <source>
        <dbReference type="Proteomes" id="UP000765845"/>
    </source>
</evidence>
<evidence type="ECO:0000313" key="2">
    <source>
        <dbReference type="EMBL" id="NKI15893.1"/>
    </source>
</evidence>
<dbReference type="PANTHER" id="PTHR36113">
    <property type="entry name" value="LYASE, PUTATIVE-RELATED-RELATED"/>
    <property type="match status" value="1"/>
</dbReference>
<dbReference type="Gene3D" id="3.10.180.10">
    <property type="entry name" value="2,3-Dihydroxybiphenyl 1,2-Dioxygenase, domain 1"/>
    <property type="match status" value="1"/>
</dbReference>
<dbReference type="CDD" id="cd06587">
    <property type="entry name" value="VOC"/>
    <property type="match status" value="1"/>
</dbReference>
<organism evidence="2 3">
    <name type="scientific">Spongiibacter thalassae</name>
    <dbReference type="NCBI Taxonomy" id="2721624"/>
    <lineage>
        <taxon>Bacteria</taxon>
        <taxon>Pseudomonadati</taxon>
        <taxon>Pseudomonadota</taxon>
        <taxon>Gammaproteobacteria</taxon>
        <taxon>Cellvibrionales</taxon>
        <taxon>Spongiibacteraceae</taxon>
        <taxon>Spongiibacter</taxon>
    </lineage>
</organism>
<dbReference type="PROSITE" id="PS51819">
    <property type="entry name" value="VOC"/>
    <property type="match status" value="1"/>
</dbReference>
<protein>
    <submittedName>
        <fullName evidence="2">VOC family protein</fullName>
    </submittedName>
</protein>
<evidence type="ECO:0000259" key="1">
    <source>
        <dbReference type="PROSITE" id="PS51819"/>
    </source>
</evidence>
<dbReference type="EMBL" id="JAAWWK010000001">
    <property type="protein sequence ID" value="NKI15893.1"/>
    <property type="molecule type" value="Genomic_DNA"/>
</dbReference>
<keyword evidence="3" id="KW-1185">Reference proteome</keyword>
<dbReference type="Pfam" id="PF00903">
    <property type="entry name" value="Glyoxalase"/>
    <property type="match status" value="1"/>
</dbReference>
<name>A0ABX1GBB7_9GAMM</name>
<dbReference type="RefSeq" id="WP_168448450.1">
    <property type="nucleotide sequence ID" value="NZ_JAAWWK010000001.1"/>
</dbReference>
<dbReference type="InterPro" id="IPR051332">
    <property type="entry name" value="Fosfomycin_Res_Enzymes"/>
</dbReference>
<sequence>MTQASVSDYSHLELNCSNMMQTLNYFSDVLGMTLVSIQWADSAKNAVRAFMRLNDRATISFLATLRTPIDIVTGVTHSKNAADNTRAGTLQHIAFNVDTVEDLLALRDRIRASGVHCLGPMDHGFCYSIYFAGPDDTALEISTTTNDMSKWIVPSVVDYIGLTDEELERLKA</sequence>
<gene>
    <name evidence="2" type="ORF">HCU74_00540</name>
</gene>
<feature type="domain" description="VOC" evidence="1">
    <location>
        <begin position="8"/>
        <end position="144"/>
    </location>
</feature>
<reference evidence="2 3" key="1">
    <citation type="submission" date="2020-04" db="EMBL/GenBank/DDBJ databases">
        <authorList>
            <person name="Yoon J."/>
        </authorList>
    </citation>
    <scope>NUCLEOTIDE SEQUENCE [LARGE SCALE GENOMIC DNA]</scope>
    <source>
        <strain evidence="2 3">KMU-166</strain>
    </source>
</reference>
<dbReference type="InterPro" id="IPR004360">
    <property type="entry name" value="Glyas_Fos-R_dOase_dom"/>
</dbReference>
<comment type="caution">
    <text evidence="2">The sequence shown here is derived from an EMBL/GenBank/DDBJ whole genome shotgun (WGS) entry which is preliminary data.</text>
</comment>
<dbReference type="InterPro" id="IPR037523">
    <property type="entry name" value="VOC_core"/>
</dbReference>
<accession>A0ABX1GBB7</accession>
<dbReference type="PANTHER" id="PTHR36113:SF1">
    <property type="entry name" value="GLYOXALASE_BLEOMYCIN RESISTANCE PROTEIN_DIOXYGENASE"/>
    <property type="match status" value="1"/>
</dbReference>
<dbReference type="SUPFAM" id="SSF54593">
    <property type="entry name" value="Glyoxalase/Bleomycin resistance protein/Dihydroxybiphenyl dioxygenase"/>
    <property type="match status" value="1"/>
</dbReference>
<dbReference type="InterPro" id="IPR029068">
    <property type="entry name" value="Glyas_Bleomycin-R_OHBP_Dase"/>
</dbReference>
<dbReference type="Proteomes" id="UP000765845">
    <property type="component" value="Unassembled WGS sequence"/>
</dbReference>